<dbReference type="GeneID" id="95475132"/>
<organism evidence="2 3">
    <name type="scientific">Streptomyces nigra</name>
    <dbReference type="NCBI Taxonomy" id="1827580"/>
    <lineage>
        <taxon>Bacteria</taxon>
        <taxon>Bacillati</taxon>
        <taxon>Actinomycetota</taxon>
        <taxon>Actinomycetes</taxon>
        <taxon>Kitasatosporales</taxon>
        <taxon>Streptomycetaceae</taxon>
        <taxon>Streptomyces</taxon>
    </lineage>
</organism>
<dbReference type="EMBL" id="CP108125">
    <property type="protein sequence ID" value="WTO83181.1"/>
    <property type="molecule type" value="Genomic_DNA"/>
</dbReference>
<feature type="chain" id="PRO_5046960328" description="Secreted protein" evidence="1">
    <location>
        <begin position="34"/>
        <end position="129"/>
    </location>
</feature>
<gene>
    <name evidence="2" type="ORF">OHU27_12395</name>
</gene>
<protein>
    <recommendedName>
        <fullName evidence="4">Secreted protein</fullName>
    </recommendedName>
</protein>
<evidence type="ECO:0000313" key="3">
    <source>
        <dbReference type="Proteomes" id="UP001622690"/>
    </source>
</evidence>
<feature type="signal peptide" evidence="1">
    <location>
        <begin position="1"/>
        <end position="33"/>
    </location>
</feature>
<evidence type="ECO:0000256" key="1">
    <source>
        <dbReference type="SAM" id="SignalP"/>
    </source>
</evidence>
<evidence type="ECO:0000313" key="2">
    <source>
        <dbReference type="EMBL" id="WTO83181.1"/>
    </source>
</evidence>
<dbReference type="RefSeq" id="WP_055623472.1">
    <property type="nucleotide sequence ID" value="NZ_CP029043.1"/>
</dbReference>
<proteinExistence type="predicted"/>
<keyword evidence="1" id="KW-0732">Signal</keyword>
<sequence length="129" mass="13849">MDKGGIRRRLAVCLALVTASGLLAIAVPAQAHAAPTRCEGRKVRTYSFSTGTLHVYKKGGYVCAVTYAKNPGRKQRMMVSVRAYRATAVTDEGRYSRRAGPVTVHAGHRCVWVKGQVGGGSVSKGWILC</sequence>
<reference evidence="2 3" key="1">
    <citation type="submission" date="2022-10" db="EMBL/GenBank/DDBJ databases">
        <title>The complete genomes of actinobacterial strains from the NBC collection.</title>
        <authorList>
            <person name="Joergensen T.S."/>
            <person name="Alvarez Arevalo M."/>
            <person name="Sterndorff E.B."/>
            <person name="Faurdal D."/>
            <person name="Vuksanovic O."/>
            <person name="Mourched A.-S."/>
            <person name="Charusanti P."/>
            <person name="Shaw S."/>
            <person name="Blin K."/>
            <person name="Weber T."/>
        </authorList>
    </citation>
    <scope>NUCLEOTIDE SEQUENCE [LARGE SCALE GENOMIC DNA]</scope>
    <source>
        <strain evidence="2 3">NBC_00206</strain>
    </source>
</reference>
<keyword evidence="3" id="KW-1185">Reference proteome</keyword>
<name>A0ABZ1IX85_9ACTN</name>
<accession>A0ABZ1IX85</accession>
<dbReference type="Proteomes" id="UP001622690">
    <property type="component" value="Chromosome"/>
</dbReference>
<evidence type="ECO:0008006" key="4">
    <source>
        <dbReference type="Google" id="ProtNLM"/>
    </source>
</evidence>